<reference evidence="15" key="1">
    <citation type="submission" date="2025-08" db="UniProtKB">
        <authorList>
            <consortium name="Ensembl"/>
        </authorList>
    </citation>
    <scope>IDENTIFICATION</scope>
</reference>
<keyword evidence="6 11" id="KW-0175">Coiled coil</keyword>
<evidence type="ECO:0000256" key="4">
    <source>
        <dbReference type="ARBA" id="ARBA00022776"/>
    </source>
</evidence>
<dbReference type="GO" id="GO:0005634">
    <property type="term" value="C:nucleus"/>
    <property type="evidence" value="ECO:0007669"/>
    <property type="project" value="UniProtKB-SubCell"/>
</dbReference>
<evidence type="ECO:0000256" key="12">
    <source>
        <dbReference type="SAM" id="MobiDB-lite"/>
    </source>
</evidence>
<evidence type="ECO:0000256" key="11">
    <source>
        <dbReference type="SAM" id="Coils"/>
    </source>
</evidence>
<keyword evidence="9 10" id="KW-0137">Centromere</keyword>
<evidence type="ECO:0000259" key="13">
    <source>
        <dbReference type="Pfam" id="PF03801"/>
    </source>
</evidence>
<dbReference type="PANTHER" id="PTHR10643:SF2">
    <property type="entry name" value="KINETOCHORE PROTEIN NDC80 HOMOLOG"/>
    <property type="match status" value="1"/>
</dbReference>
<evidence type="ECO:0000313" key="15">
    <source>
        <dbReference type="Ensembl" id="ENSCCRP00000094358.2"/>
    </source>
</evidence>
<dbReference type="PANTHER" id="PTHR10643">
    <property type="entry name" value="KINETOCHORE PROTEIN NDC80"/>
    <property type="match status" value="1"/>
</dbReference>
<dbReference type="InterPro" id="IPR038273">
    <property type="entry name" value="Ndc80_sf"/>
</dbReference>
<keyword evidence="4 10" id="KW-0498">Mitosis</keyword>
<dbReference type="GO" id="GO:0031262">
    <property type="term" value="C:Ndc80 complex"/>
    <property type="evidence" value="ECO:0007669"/>
    <property type="project" value="UniProtKB-UniRule"/>
</dbReference>
<evidence type="ECO:0000256" key="5">
    <source>
        <dbReference type="ARBA" id="ARBA00022838"/>
    </source>
</evidence>
<evidence type="ECO:0000256" key="9">
    <source>
        <dbReference type="ARBA" id="ARBA00023328"/>
    </source>
</evidence>
<keyword evidence="5 10" id="KW-0995">Kinetochore</keyword>
<keyword evidence="3 10" id="KW-0132">Cell division</keyword>
<name>A0A8C1I3G0_CYPCA</name>
<evidence type="ECO:0000256" key="2">
    <source>
        <dbReference type="ARBA" id="ARBA00022454"/>
    </source>
</evidence>
<evidence type="ECO:0000313" key="16">
    <source>
        <dbReference type="Proteomes" id="UP001108240"/>
    </source>
</evidence>
<keyword evidence="8 10" id="KW-0131">Cell cycle</keyword>
<dbReference type="GeneTree" id="ENSGT00390000018386"/>
<dbReference type="GO" id="GO:0051301">
    <property type="term" value="P:cell division"/>
    <property type="evidence" value="ECO:0007669"/>
    <property type="project" value="UniProtKB-UniRule"/>
</dbReference>
<feature type="region of interest" description="Disordered" evidence="12">
    <location>
        <begin position="38"/>
        <end position="59"/>
    </location>
</feature>
<evidence type="ECO:0000256" key="10">
    <source>
        <dbReference type="RuleBase" id="RU368072"/>
    </source>
</evidence>
<dbReference type="GO" id="GO:0051315">
    <property type="term" value="P:attachment of mitotic spindle microtubules to kinetochore"/>
    <property type="evidence" value="ECO:0007669"/>
    <property type="project" value="UniProtKB-UniRule"/>
</dbReference>
<evidence type="ECO:0000256" key="7">
    <source>
        <dbReference type="ARBA" id="ARBA00023242"/>
    </source>
</evidence>
<dbReference type="InterPro" id="IPR005550">
    <property type="entry name" value="Kinetochore_Ndc80"/>
</dbReference>
<proteinExistence type="inferred from homology"/>
<keyword evidence="16" id="KW-1185">Reference proteome</keyword>
<dbReference type="Proteomes" id="UP001108240">
    <property type="component" value="Unplaced"/>
</dbReference>
<feature type="domain" description="Kinetochore protein Ndc80 CH" evidence="13">
    <location>
        <begin position="49"/>
        <end position="194"/>
    </location>
</feature>
<dbReference type="Pfam" id="PF24487">
    <property type="entry name" value="NDC80_loop"/>
    <property type="match status" value="1"/>
</dbReference>
<dbReference type="GO" id="GO:0007051">
    <property type="term" value="P:spindle organization"/>
    <property type="evidence" value="ECO:0007669"/>
    <property type="project" value="UniProtKB-ARBA"/>
</dbReference>
<keyword evidence="2 10" id="KW-0158">Chromosome</keyword>
<dbReference type="GO" id="GO:0005737">
    <property type="term" value="C:cytoplasm"/>
    <property type="evidence" value="ECO:0007669"/>
    <property type="project" value="UniProtKB-ARBA"/>
</dbReference>
<comment type="function">
    <text evidence="10">Acts as a component of the essential kinetochore-associated NDC80 complex, which is required for chromosome segregation and spindle checkpoint activity.</text>
</comment>
<sequence>MSRRPSSRYTEMPMHVTDRRTSLVNSTSQNKENVFGKLNIPKPQSATSERRTSFFGKGIRPGGQRNSMFRAYGGPEKMKDQRPLHEQAFVQQCIKELCEFLVERGFPGSITVKSLQSASTKEFLKIYEFIYTLLESSFQMPTAKVEEEIPRMLEDLGYPFVLSKTSMYSIGAPHTWLQALGALIWLIDKVTLLQIFNRVIECQFHYCSYLGLRVRSNPYHTVYTGRNRVRLSTLDVKANVQKCTLIQKVGVEIFGFQKSLPIRLELVLCQLTCRLTHVNIRIFLILLQAELKVADYNKLCRKLKLIPQSAENACGHDFEIRTDYSATTITQYKTQIQIQHPLKNMMVDVEDEYSRLTNVKVSLEDTVEQAQDFHSTSCKYLLSINGFQFMDGTGITLLLERCKSNAAQFHVLHWSAYHKKCLEKNVMQGCEEAEKELKAAQQQYHVVLEETNEENRIVSKNLTDVLNSAANHLCAVEKHCNEQLKRFGKMKKVIREDEADMKQQTDLVENFMKKVNSI</sequence>
<comment type="subcellular location">
    <subcellularLocation>
        <location evidence="10">Chromosome</location>
        <location evidence="10">Centromere</location>
        <location evidence="10">Kinetochore</location>
    </subcellularLocation>
    <subcellularLocation>
        <location evidence="10">Nucleus</location>
    </subcellularLocation>
</comment>
<feature type="domain" description="Kinetochore protein NDC80 loop region" evidence="14">
    <location>
        <begin position="289"/>
        <end position="487"/>
    </location>
</feature>
<accession>A0A8C1I3G0</accession>
<dbReference type="Pfam" id="PF03801">
    <property type="entry name" value="Ndc80_HEC"/>
    <property type="match status" value="1"/>
</dbReference>
<comment type="similarity">
    <text evidence="1 10">Belongs to the NDC80/HEC1 family.</text>
</comment>
<evidence type="ECO:0000259" key="14">
    <source>
        <dbReference type="Pfam" id="PF24487"/>
    </source>
</evidence>
<dbReference type="InterPro" id="IPR055260">
    <property type="entry name" value="Ndc80_CH"/>
</dbReference>
<evidence type="ECO:0000256" key="8">
    <source>
        <dbReference type="ARBA" id="ARBA00023306"/>
    </source>
</evidence>
<dbReference type="Gene3D" id="1.10.418.30">
    <property type="entry name" value="Ncd80 complex, Ncd80 subunit"/>
    <property type="match status" value="1"/>
</dbReference>
<organism evidence="15 16">
    <name type="scientific">Cyprinus carpio carpio</name>
    <dbReference type="NCBI Taxonomy" id="630221"/>
    <lineage>
        <taxon>Eukaryota</taxon>
        <taxon>Metazoa</taxon>
        <taxon>Chordata</taxon>
        <taxon>Craniata</taxon>
        <taxon>Vertebrata</taxon>
        <taxon>Euteleostomi</taxon>
        <taxon>Actinopterygii</taxon>
        <taxon>Neopterygii</taxon>
        <taxon>Teleostei</taxon>
        <taxon>Ostariophysi</taxon>
        <taxon>Cypriniformes</taxon>
        <taxon>Cyprinidae</taxon>
        <taxon>Cyprininae</taxon>
        <taxon>Cyprinus</taxon>
    </lineage>
</organism>
<evidence type="ECO:0000256" key="6">
    <source>
        <dbReference type="ARBA" id="ARBA00023054"/>
    </source>
</evidence>
<dbReference type="Ensembl" id="ENSCCRT00000102415.2">
    <property type="protein sequence ID" value="ENSCCRP00000094358.2"/>
    <property type="gene ID" value="ENSCCRG00000050957.2"/>
</dbReference>
<keyword evidence="7 10" id="KW-0539">Nucleus</keyword>
<protein>
    <recommendedName>
        <fullName evidence="10">Kinetochore protein NDC80</fullName>
    </recommendedName>
</protein>
<dbReference type="GO" id="GO:0005813">
    <property type="term" value="C:centrosome"/>
    <property type="evidence" value="ECO:0007669"/>
    <property type="project" value="UniProtKB-ARBA"/>
</dbReference>
<dbReference type="InterPro" id="IPR057091">
    <property type="entry name" value="NDC80_loop"/>
</dbReference>
<evidence type="ECO:0000256" key="3">
    <source>
        <dbReference type="ARBA" id="ARBA00022618"/>
    </source>
</evidence>
<evidence type="ECO:0000256" key="1">
    <source>
        <dbReference type="ARBA" id="ARBA00007050"/>
    </source>
</evidence>
<comment type="subunit">
    <text evidence="10">Component of the NDC80 complex.</text>
</comment>
<dbReference type="FunFam" id="1.10.418.30:FF:000002">
    <property type="entry name" value="NDC80, kinetochore complex component"/>
    <property type="match status" value="1"/>
</dbReference>
<reference evidence="15" key="2">
    <citation type="submission" date="2025-09" db="UniProtKB">
        <authorList>
            <consortium name="Ensembl"/>
        </authorList>
    </citation>
    <scope>IDENTIFICATION</scope>
</reference>
<dbReference type="AlphaFoldDB" id="A0A8C1I3G0"/>
<feature type="coiled-coil region" evidence="11">
    <location>
        <begin position="423"/>
        <end position="450"/>
    </location>
</feature>